<comment type="similarity">
    <text evidence="6">Belongs to the class I-like SAM-binding methyltransferase superfamily. C5-methyltransferase family.</text>
</comment>
<dbReference type="GO" id="GO:0003677">
    <property type="term" value="F:DNA binding"/>
    <property type="evidence" value="ECO:0007669"/>
    <property type="project" value="TreeGrafter"/>
</dbReference>
<evidence type="ECO:0000256" key="4">
    <source>
        <dbReference type="ARBA" id="ARBA00022691"/>
    </source>
</evidence>
<feature type="compositionally biased region" description="Polar residues" evidence="7">
    <location>
        <begin position="310"/>
        <end position="321"/>
    </location>
</feature>
<dbReference type="GO" id="GO:0032259">
    <property type="term" value="P:methylation"/>
    <property type="evidence" value="ECO:0007669"/>
    <property type="project" value="UniProtKB-KW"/>
</dbReference>
<evidence type="ECO:0000256" key="5">
    <source>
        <dbReference type="ARBA" id="ARBA00022747"/>
    </source>
</evidence>
<feature type="compositionally biased region" description="Basic and acidic residues" evidence="7">
    <location>
        <begin position="288"/>
        <end position="298"/>
    </location>
</feature>
<reference evidence="8 9" key="1">
    <citation type="submission" date="2019-05" db="EMBL/GenBank/DDBJ databases">
        <title>Genomes sequences of two Nocardia cyriacigeorgica environmental isolates, type strains Nocardia asteroides ATCC 19247 and Nocardia cyriacigeorgica DSM 44484.</title>
        <authorList>
            <person name="Vautrin F."/>
            <person name="Bergeron E."/>
            <person name="Dubost A."/>
            <person name="Abrouk D."/>
            <person name="Rodriguez Nava V."/>
            <person name="Pujic P."/>
        </authorList>
    </citation>
    <scope>NUCLEOTIDE SEQUENCE [LARGE SCALE GENOMIC DNA]</scope>
    <source>
        <strain evidence="8 9">EML 1456</strain>
    </source>
</reference>
<feature type="region of interest" description="Disordered" evidence="7">
    <location>
        <begin position="186"/>
        <end position="338"/>
    </location>
</feature>
<dbReference type="EC" id="2.1.1.37" evidence="1"/>
<dbReference type="Gene3D" id="3.40.50.150">
    <property type="entry name" value="Vaccinia Virus protein VP39"/>
    <property type="match status" value="1"/>
</dbReference>
<dbReference type="PANTHER" id="PTHR10629:SF52">
    <property type="entry name" value="DNA (CYTOSINE-5)-METHYLTRANSFERASE 1"/>
    <property type="match status" value="1"/>
</dbReference>
<sequence length="465" mass="50399">MTDRHTRAWAVGEDRHNDAPLVGSLCTGYGGLDIGILAAFGGGRLAWCADPDPHIRRILSARMPDTPNLGDLREIDWATIEPVDILSAGFPCQDISCAGPRLGIDKGTRSGLWTEIMAGVRLLRPPLLVVENVAALRGRRGGMHRILADLAQAGYDTAWRSVHASHIGAPHRRDRVFLLAWPSTETLADTPSPRRRPPRTRRPRPTTTTRTPSRTPRRRTRTPDTTPPPVSPQDEVNPAPSACPIRLLPTPRATDTVTPGRRAGRGSRAPLSETVLPLTGTPPVPRPRATDGAKDSPAQHDSSGDLVLPSVTTHHTASSEPSVHAIPRQHGDTPSNAVDWGQYTQAIRWWETALGRPAPHPTQPGLRGSTVLAPAFVEWLMGLPEGWVTGLDLPRIAQLRALGNGVVPQQAAYAIGMLRADFEQPTASRHRKQRQACRGMTSIPWEVILALSGRSYAASTGPGEW</sequence>
<feature type="active site" evidence="6">
    <location>
        <position position="92"/>
    </location>
</feature>
<dbReference type="PANTHER" id="PTHR10629">
    <property type="entry name" value="CYTOSINE-SPECIFIC METHYLTRANSFERASE"/>
    <property type="match status" value="1"/>
</dbReference>
<feature type="compositionally biased region" description="Low complexity" evidence="7">
    <location>
        <begin position="205"/>
        <end position="214"/>
    </location>
</feature>
<dbReference type="AlphaFoldDB" id="A0A5R8P967"/>
<keyword evidence="5" id="KW-0680">Restriction system</keyword>
<name>A0A5R8P967_9NOCA</name>
<evidence type="ECO:0000313" key="8">
    <source>
        <dbReference type="EMBL" id="TLG01803.1"/>
    </source>
</evidence>
<dbReference type="PROSITE" id="PS51679">
    <property type="entry name" value="SAM_MT_C5"/>
    <property type="match status" value="1"/>
</dbReference>
<protein>
    <recommendedName>
        <fullName evidence="1">DNA (cytosine-5-)-methyltransferase</fullName>
        <ecNumber evidence="1">2.1.1.37</ecNumber>
    </recommendedName>
</protein>
<feature type="compositionally biased region" description="Basic residues" evidence="7">
    <location>
        <begin position="193"/>
        <end position="204"/>
    </location>
</feature>
<gene>
    <name evidence="8" type="ORF">FEK35_23375</name>
</gene>
<dbReference type="PRINTS" id="PR00105">
    <property type="entry name" value="C5METTRFRASE"/>
</dbReference>
<dbReference type="Pfam" id="PF00145">
    <property type="entry name" value="DNA_methylase"/>
    <property type="match status" value="1"/>
</dbReference>
<evidence type="ECO:0000256" key="3">
    <source>
        <dbReference type="ARBA" id="ARBA00022679"/>
    </source>
</evidence>
<evidence type="ECO:0000256" key="2">
    <source>
        <dbReference type="ARBA" id="ARBA00022603"/>
    </source>
</evidence>
<organism evidence="8 9">
    <name type="scientific">Nocardia cyriacigeorgica</name>
    <dbReference type="NCBI Taxonomy" id="135487"/>
    <lineage>
        <taxon>Bacteria</taxon>
        <taxon>Bacillati</taxon>
        <taxon>Actinomycetota</taxon>
        <taxon>Actinomycetes</taxon>
        <taxon>Mycobacteriales</taxon>
        <taxon>Nocardiaceae</taxon>
        <taxon>Nocardia</taxon>
    </lineage>
</organism>
<dbReference type="Proteomes" id="UP000308349">
    <property type="component" value="Unassembled WGS sequence"/>
</dbReference>
<dbReference type="EMBL" id="VBUU01000029">
    <property type="protein sequence ID" value="TLG01803.1"/>
    <property type="molecule type" value="Genomic_DNA"/>
</dbReference>
<dbReference type="GO" id="GO:0009307">
    <property type="term" value="P:DNA restriction-modification system"/>
    <property type="evidence" value="ECO:0007669"/>
    <property type="project" value="UniProtKB-KW"/>
</dbReference>
<dbReference type="InterPro" id="IPR001525">
    <property type="entry name" value="C5_MeTfrase"/>
</dbReference>
<evidence type="ECO:0000256" key="7">
    <source>
        <dbReference type="SAM" id="MobiDB-lite"/>
    </source>
</evidence>
<proteinExistence type="inferred from homology"/>
<dbReference type="OrthoDB" id="9813719at2"/>
<accession>A0A5R8P967</accession>
<dbReference type="PROSITE" id="PS00094">
    <property type="entry name" value="C5_MTASE_1"/>
    <property type="match status" value="1"/>
</dbReference>
<keyword evidence="4 6" id="KW-0949">S-adenosyl-L-methionine</keyword>
<dbReference type="InterPro" id="IPR050390">
    <property type="entry name" value="C5-Methyltransferase"/>
</dbReference>
<dbReference type="InterPro" id="IPR029063">
    <property type="entry name" value="SAM-dependent_MTases_sf"/>
</dbReference>
<evidence type="ECO:0000313" key="9">
    <source>
        <dbReference type="Proteomes" id="UP000308349"/>
    </source>
</evidence>
<comment type="caution">
    <text evidence="8">The sequence shown here is derived from an EMBL/GenBank/DDBJ whole genome shotgun (WGS) entry which is preliminary data.</text>
</comment>
<dbReference type="GO" id="GO:0044027">
    <property type="term" value="P:negative regulation of gene expression via chromosomal CpG island methylation"/>
    <property type="evidence" value="ECO:0007669"/>
    <property type="project" value="TreeGrafter"/>
</dbReference>
<dbReference type="InterPro" id="IPR018117">
    <property type="entry name" value="C5_DNA_meth_AS"/>
</dbReference>
<evidence type="ECO:0000256" key="1">
    <source>
        <dbReference type="ARBA" id="ARBA00011975"/>
    </source>
</evidence>
<keyword evidence="3 6" id="KW-0808">Transferase</keyword>
<evidence type="ECO:0000256" key="6">
    <source>
        <dbReference type="PROSITE-ProRule" id="PRU01016"/>
    </source>
</evidence>
<keyword evidence="2 6" id="KW-0489">Methyltransferase</keyword>
<dbReference type="SUPFAM" id="SSF53335">
    <property type="entry name" value="S-adenosyl-L-methionine-dependent methyltransferases"/>
    <property type="match status" value="1"/>
</dbReference>
<dbReference type="GO" id="GO:0003886">
    <property type="term" value="F:DNA (cytosine-5-)-methyltransferase activity"/>
    <property type="evidence" value="ECO:0007669"/>
    <property type="project" value="UniProtKB-EC"/>
</dbReference>